<keyword evidence="10" id="KW-1185">Reference proteome</keyword>
<evidence type="ECO:0000256" key="3">
    <source>
        <dbReference type="ARBA" id="ARBA00022452"/>
    </source>
</evidence>
<dbReference type="GO" id="GO:0009279">
    <property type="term" value="C:cell outer membrane"/>
    <property type="evidence" value="ECO:0007669"/>
    <property type="project" value="UniProtKB-SubCell"/>
</dbReference>
<evidence type="ECO:0000313" key="9">
    <source>
        <dbReference type="EMBL" id="RAR70842.1"/>
    </source>
</evidence>
<accession>A0A328YFU8</accession>
<dbReference type="SUPFAM" id="SSF56935">
    <property type="entry name" value="Porins"/>
    <property type="match status" value="1"/>
</dbReference>
<keyword evidence="4" id="KW-0812">Transmembrane</keyword>
<comment type="caution">
    <text evidence="9">The sequence shown here is derived from an EMBL/GenBank/DDBJ whole genome shotgun (WGS) entry which is preliminary data.</text>
</comment>
<protein>
    <submittedName>
        <fullName evidence="9">Outer membrane protein transport protein (OMPP1/FadL/TodX)</fullName>
    </submittedName>
</protein>
<keyword evidence="3" id="KW-1134">Transmembrane beta strand</keyword>
<organism evidence="9 10">
    <name type="scientific">Flavobacterium aciduliphilum</name>
    <dbReference type="NCBI Taxonomy" id="1101402"/>
    <lineage>
        <taxon>Bacteria</taxon>
        <taxon>Pseudomonadati</taxon>
        <taxon>Bacteroidota</taxon>
        <taxon>Flavobacteriia</taxon>
        <taxon>Flavobacteriales</taxon>
        <taxon>Flavobacteriaceae</taxon>
        <taxon>Flavobacterium</taxon>
    </lineage>
</organism>
<evidence type="ECO:0000313" key="10">
    <source>
        <dbReference type="Proteomes" id="UP000248840"/>
    </source>
</evidence>
<dbReference type="AlphaFoldDB" id="A0A328YFU8"/>
<keyword evidence="6" id="KW-0472">Membrane</keyword>
<proteinExistence type="inferred from homology"/>
<sequence length="508" mass="57223">MIEAMKKILMTAFLVLVIPSLHAQDINDALRYAQTDLNGTARFRSMSGAFGALGGDLSSLNINPAGSVVFANSQVGFTISSYNTANKSNYFGTNTSDSRNSFDINQGGVVLAFNNYDKKSNWKKFALALNYENNRNLDNALFSAGTNPLNSVDNYFLSYANGVSLGTLNNYYFDELYYNEQQAYLGYNSYIIDPSTNSSTNTTYYTNIATGGNYYQENKIRTKGYNGKLNFNFATQYTDQWSFGLNLNSHFIDYRQSSSFFETNDNPKYPTGSTVDVVHFYNDLYTYGNGFSFQLGTIYKVTKQFRVGFSYESPTWYRLNDELTQRVTTSGYGLNSSQNNTQYGTIVTDPNTTMIFQPYSLKSPSKTNYSFAYIFGKKGLLSLDLSRKDYSKTMYKPKSDFPTTNSILANSLTVSNEVRLGGEYKIKNVSLRGGYRWEGSPYKDKNIMSDLNGYSCGFGYNFGSIKLDVSYSNSKREYNQQFFSQGLTDAAKIKSVNNNISLTMLFEL</sequence>
<dbReference type="PANTHER" id="PTHR35093:SF8">
    <property type="entry name" value="OUTER MEMBRANE PROTEIN NMB0088-RELATED"/>
    <property type="match status" value="1"/>
</dbReference>
<dbReference type="PANTHER" id="PTHR35093">
    <property type="entry name" value="OUTER MEMBRANE PROTEIN NMB0088-RELATED"/>
    <property type="match status" value="1"/>
</dbReference>
<comment type="similarity">
    <text evidence="2">Belongs to the OmpP1/FadL family.</text>
</comment>
<name>A0A328YFU8_9FLAO</name>
<evidence type="ECO:0000256" key="4">
    <source>
        <dbReference type="ARBA" id="ARBA00022692"/>
    </source>
</evidence>
<keyword evidence="5 8" id="KW-0732">Signal</keyword>
<evidence type="ECO:0000256" key="6">
    <source>
        <dbReference type="ARBA" id="ARBA00023136"/>
    </source>
</evidence>
<dbReference type="Gene3D" id="2.40.160.60">
    <property type="entry name" value="Outer membrane protein transport protein (OMPP1/FadL/TodX)"/>
    <property type="match status" value="1"/>
</dbReference>
<evidence type="ECO:0000256" key="1">
    <source>
        <dbReference type="ARBA" id="ARBA00004571"/>
    </source>
</evidence>
<dbReference type="InterPro" id="IPR005017">
    <property type="entry name" value="OMPP1/FadL/TodX"/>
</dbReference>
<gene>
    <name evidence="9" type="ORF">CLV55_10995</name>
</gene>
<dbReference type="EMBL" id="QLSZ01000009">
    <property type="protein sequence ID" value="RAR70842.1"/>
    <property type="molecule type" value="Genomic_DNA"/>
</dbReference>
<dbReference type="Proteomes" id="UP000248840">
    <property type="component" value="Unassembled WGS sequence"/>
</dbReference>
<evidence type="ECO:0000256" key="8">
    <source>
        <dbReference type="SAM" id="SignalP"/>
    </source>
</evidence>
<evidence type="ECO:0000256" key="2">
    <source>
        <dbReference type="ARBA" id="ARBA00008163"/>
    </source>
</evidence>
<dbReference type="GO" id="GO:0015483">
    <property type="term" value="F:long-chain fatty acid transporting porin activity"/>
    <property type="evidence" value="ECO:0007669"/>
    <property type="project" value="TreeGrafter"/>
</dbReference>
<keyword evidence="7" id="KW-0998">Cell outer membrane</keyword>
<reference evidence="9 10" key="1">
    <citation type="submission" date="2018-06" db="EMBL/GenBank/DDBJ databases">
        <title>Genomic Encyclopedia of Archaeal and Bacterial Type Strains, Phase II (KMG-II): from individual species to whole genera.</title>
        <authorList>
            <person name="Goeker M."/>
        </authorList>
    </citation>
    <scope>NUCLEOTIDE SEQUENCE [LARGE SCALE GENOMIC DNA]</scope>
    <source>
        <strain evidence="9 10">DSM 25663</strain>
    </source>
</reference>
<comment type="subcellular location">
    <subcellularLocation>
        <location evidence="1">Cell outer membrane</location>
        <topology evidence="1">Multi-pass membrane protein</topology>
    </subcellularLocation>
</comment>
<evidence type="ECO:0000256" key="5">
    <source>
        <dbReference type="ARBA" id="ARBA00022729"/>
    </source>
</evidence>
<evidence type="ECO:0000256" key="7">
    <source>
        <dbReference type="ARBA" id="ARBA00023237"/>
    </source>
</evidence>
<feature type="signal peptide" evidence="8">
    <location>
        <begin position="1"/>
        <end position="23"/>
    </location>
</feature>
<dbReference type="Pfam" id="PF03349">
    <property type="entry name" value="Toluene_X"/>
    <property type="match status" value="1"/>
</dbReference>
<feature type="chain" id="PRO_5016467179" evidence="8">
    <location>
        <begin position="24"/>
        <end position="508"/>
    </location>
</feature>